<feature type="transmembrane region" description="Helical" evidence="9">
    <location>
        <begin position="64"/>
        <end position="90"/>
    </location>
</feature>
<keyword evidence="2" id="KW-1003">Cell membrane</keyword>
<evidence type="ECO:0000256" key="3">
    <source>
        <dbReference type="ARBA" id="ARBA00022606"/>
    </source>
</evidence>
<feature type="domain" description="G-protein coupled receptors family 1 profile" evidence="10">
    <location>
        <begin position="80"/>
        <end position="327"/>
    </location>
</feature>
<keyword evidence="6 9" id="KW-1133">Transmembrane helix</keyword>
<dbReference type="InterPro" id="IPR000276">
    <property type="entry name" value="GPCR_Rhodpsn"/>
</dbReference>
<keyword evidence="4 9" id="KW-0812">Transmembrane</keyword>
<evidence type="ECO:0000313" key="12">
    <source>
        <dbReference type="Proteomes" id="UP001176940"/>
    </source>
</evidence>
<proteinExistence type="predicted"/>
<evidence type="ECO:0000256" key="4">
    <source>
        <dbReference type="ARBA" id="ARBA00022692"/>
    </source>
</evidence>
<evidence type="ECO:0000256" key="1">
    <source>
        <dbReference type="ARBA" id="ARBA00004651"/>
    </source>
</evidence>
<evidence type="ECO:0000313" key="11">
    <source>
        <dbReference type="EMBL" id="CAJ0962803.1"/>
    </source>
</evidence>
<feature type="transmembrane region" description="Helical" evidence="9">
    <location>
        <begin position="310"/>
        <end position="330"/>
    </location>
</feature>
<dbReference type="Pfam" id="PF13853">
    <property type="entry name" value="7tm_4"/>
    <property type="match status" value="1"/>
</dbReference>
<keyword evidence="3" id="KW-0716">Sensory transduction</keyword>
<sequence length="346" mass="39634">MTCIGIGYRYRRYPIFFRYRPIQSDTDTFKYRKVSLNTLYDWYRRREDPACEGSQSTKDGRISILLFLFFLIIYVVALFGNSLIICTILIDPHLHIPMYFFLSNLSFIDLCKISCAVPKLLTDLISVQRTISVIACSLQMFLLLWIGANECLLLATMAYDRYVAICHPLHYPISMRWSVCYRLTALVWIFSFLMVFLPSVAMPVTLCYPNKVNHFLCEALSVLKLACGDIHDNNIYIFFSGFISLLFPFIIILVSYMCIISCVMKINSAGRSKAFSTCSSHIVVVALYFGSGMVTYLGPSTDASSDQQKYVSIVYVILSPMLNPFIYSLNNRDVKEAIVKMFLTLK</sequence>
<evidence type="ECO:0000259" key="10">
    <source>
        <dbReference type="PROSITE" id="PS50262"/>
    </source>
</evidence>
<accession>A0ABN9M9X5</accession>
<keyword evidence="5" id="KW-0552">Olfaction</keyword>
<dbReference type="PRINTS" id="PR00237">
    <property type="entry name" value="GPCRRHODOPSN"/>
</dbReference>
<evidence type="ECO:0000256" key="6">
    <source>
        <dbReference type="ARBA" id="ARBA00022989"/>
    </source>
</evidence>
<dbReference type="EMBL" id="CAUEEQ010055910">
    <property type="protein sequence ID" value="CAJ0962803.1"/>
    <property type="molecule type" value="Genomic_DNA"/>
</dbReference>
<evidence type="ECO:0000256" key="2">
    <source>
        <dbReference type="ARBA" id="ARBA00022475"/>
    </source>
</evidence>
<protein>
    <recommendedName>
        <fullName evidence="10">G-protein coupled receptors family 1 profile domain-containing protein</fullName>
    </recommendedName>
</protein>
<dbReference type="InterPro" id="IPR017452">
    <property type="entry name" value="GPCR_Rhodpsn_7TM"/>
</dbReference>
<feature type="transmembrane region" description="Helical" evidence="9">
    <location>
        <begin position="275"/>
        <end position="298"/>
    </location>
</feature>
<dbReference type="PROSITE" id="PS50262">
    <property type="entry name" value="G_PROTEIN_RECEP_F1_2"/>
    <property type="match status" value="1"/>
</dbReference>
<reference evidence="11" key="1">
    <citation type="submission" date="2023-07" db="EMBL/GenBank/DDBJ databases">
        <authorList>
            <person name="Stuckert A."/>
        </authorList>
    </citation>
    <scope>NUCLEOTIDE SEQUENCE</scope>
</reference>
<dbReference type="InterPro" id="IPR000725">
    <property type="entry name" value="Olfact_rcpt"/>
</dbReference>
<comment type="subcellular location">
    <subcellularLocation>
        <location evidence="1">Cell membrane</location>
        <topology evidence="1">Multi-pass membrane protein</topology>
    </subcellularLocation>
</comment>
<keyword evidence="7 9" id="KW-0472">Membrane</keyword>
<gene>
    <name evidence="11" type="ORF">RIMI_LOCUS18386354</name>
</gene>
<evidence type="ECO:0000256" key="9">
    <source>
        <dbReference type="SAM" id="Phobius"/>
    </source>
</evidence>
<feature type="transmembrane region" description="Helical" evidence="9">
    <location>
        <begin position="235"/>
        <end position="263"/>
    </location>
</feature>
<evidence type="ECO:0000256" key="8">
    <source>
        <dbReference type="ARBA" id="ARBA00023224"/>
    </source>
</evidence>
<feature type="transmembrane region" description="Helical" evidence="9">
    <location>
        <begin position="127"/>
        <end position="146"/>
    </location>
</feature>
<organism evidence="11 12">
    <name type="scientific">Ranitomeya imitator</name>
    <name type="common">mimic poison frog</name>
    <dbReference type="NCBI Taxonomy" id="111125"/>
    <lineage>
        <taxon>Eukaryota</taxon>
        <taxon>Metazoa</taxon>
        <taxon>Chordata</taxon>
        <taxon>Craniata</taxon>
        <taxon>Vertebrata</taxon>
        <taxon>Euteleostomi</taxon>
        <taxon>Amphibia</taxon>
        <taxon>Batrachia</taxon>
        <taxon>Anura</taxon>
        <taxon>Neobatrachia</taxon>
        <taxon>Hyloidea</taxon>
        <taxon>Dendrobatidae</taxon>
        <taxon>Dendrobatinae</taxon>
        <taxon>Ranitomeya</taxon>
    </lineage>
</organism>
<keyword evidence="8" id="KW-0807">Transducer</keyword>
<feature type="transmembrane region" description="Helical" evidence="9">
    <location>
        <begin position="183"/>
        <end position="206"/>
    </location>
</feature>
<comment type="caution">
    <text evidence="11">The sequence shown here is derived from an EMBL/GenBank/DDBJ whole genome shotgun (WGS) entry which is preliminary data.</text>
</comment>
<dbReference type="Proteomes" id="UP001176940">
    <property type="component" value="Unassembled WGS sequence"/>
</dbReference>
<dbReference type="PANTHER" id="PTHR26453">
    <property type="entry name" value="OLFACTORY RECEPTOR"/>
    <property type="match status" value="1"/>
</dbReference>
<dbReference type="SUPFAM" id="SSF81321">
    <property type="entry name" value="Family A G protein-coupled receptor-like"/>
    <property type="match status" value="1"/>
</dbReference>
<keyword evidence="12" id="KW-1185">Reference proteome</keyword>
<evidence type="ECO:0000256" key="7">
    <source>
        <dbReference type="ARBA" id="ARBA00023136"/>
    </source>
</evidence>
<name>A0ABN9M9X5_9NEOB</name>
<dbReference type="PRINTS" id="PR00245">
    <property type="entry name" value="OLFACTORYR"/>
</dbReference>
<dbReference type="Gene3D" id="1.20.1070.10">
    <property type="entry name" value="Rhodopsin 7-helix transmembrane proteins"/>
    <property type="match status" value="1"/>
</dbReference>
<evidence type="ECO:0000256" key="5">
    <source>
        <dbReference type="ARBA" id="ARBA00022725"/>
    </source>
</evidence>